<comment type="caution">
    <text evidence="1">The sequence shown here is derived from an EMBL/GenBank/DDBJ whole genome shotgun (WGS) entry which is preliminary data.</text>
</comment>
<dbReference type="AlphaFoldDB" id="A0AAX2AFW8"/>
<evidence type="ECO:0000313" key="2">
    <source>
        <dbReference type="Proteomes" id="UP000290092"/>
    </source>
</evidence>
<proteinExistence type="predicted"/>
<protein>
    <submittedName>
        <fullName evidence="1">Uncharacterized protein</fullName>
    </submittedName>
</protein>
<reference evidence="1 2" key="1">
    <citation type="submission" date="2017-09" db="EMBL/GenBank/DDBJ databases">
        <title>Genomics of the genus Arcobacter.</title>
        <authorList>
            <person name="Perez-Cataluna A."/>
            <person name="Figueras M.J."/>
            <person name="Salas-Masso N."/>
        </authorList>
    </citation>
    <scope>NUCLEOTIDE SEQUENCE [LARGE SCALE GENOMIC DNA]</scope>
    <source>
        <strain evidence="1 2">CECT 7386</strain>
    </source>
</reference>
<dbReference type="EMBL" id="NXID01000039">
    <property type="protein sequence ID" value="RXK15096.1"/>
    <property type="molecule type" value="Genomic_DNA"/>
</dbReference>
<accession>A0AAX2AFW8</accession>
<gene>
    <name evidence="1" type="ORF">CP985_10350</name>
</gene>
<dbReference type="KEGG" id="amyt:AMYT_a0138"/>
<keyword evidence="2" id="KW-1185">Reference proteome</keyword>
<evidence type="ECO:0000313" key="1">
    <source>
        <dbReference type="EMBL" id="RXK15096.1"/>
    </source>
</evidence>
<dbReference type="RefSeq" id="WP_114843344.1">
    <property type="nucleotide sequence ID" value="NZ_CP031220.1"/>
</dbReference>
<sequence length="66" mass="7641">MANNQIKAKAKINVQYKPNKEVYEVAINNNCYELSRAEAVELHNKLNVDLKKNPPLFNINEIEEVK</sequence>
<dbReference type="Proteomes" id="UP000290092">
    <property type="component" value="Unassembled WGS sequence"/>
</dbReference>
<name>A0AAX2AFW8_9BACT</name>
<organism evidence="1 2">
    <name type="scientific">Malaciobacter mytili LMG 24559</name>
    <dbReference type="NCBI Taxonomy" id="1032238"/>
    <lineage>
        <taxon>Bacteria</taxon>
        <taxon>Pseudomonadati</taxon>
        <taxon>Campylobacterota</taxon>
        <taxon>Epsilonproteobacteria</taxon>
        <taxon>Campylobacterales</taxon>
        <taxon>Arcobacteraceae</taxon>
        <taxon>Malaciobacter</taxon>
    </lineage>
</organism>